<proteinExistence type="predicted"/>
<dbReference type="InterPro" id="IPR015374">
    <property type="entry name" value="ChAPs"/>
</dbReference>
<name>T1CUR4_9ZZZZ</name>
<dbReference type="SMART" id="SM00028">
    <property type="entry name" value="TPR"/>
    <property type="match status" value="2"/>
</dbReference>
<reference evidence="1" key="2">
    <citation type="journal article" date="2014" name="ISME J.">
        <title>Microbial stratification in low pH oxic and suboxic macroscopic growths along an acid mine drainage.</title>
        <authorList>
            <person name="Mendez-Garcia C."/>
            <person name="Mesa V."/>
            <person name="Sprenger R.R."/>
            <person name="Richter M."/>
            <person name="Diez M.S."/>
            <person name="Solano J."/>
            <person name="Bargiela R."/>
            <person name="Golyshina O.V."/>
            <person name="Manteca A."/>
            <person name="Ramos J.L."/>
            <person name="Gallego J.R."/>
            <person name="Llorente I."/>
            <person name="Martins Dos Santos V.A."/>
            <person name="Jensen O.N."/>
            <person name="Pelaez A.I."/>
            <person name="Sanchez J."/>
            <person name="Ferrer M."/>
        </authorList>
    </citation>
    <scope>NUCLEOTIDE SEQUENCE</scope>
</reference>
<accession>T1CUR4</accession>
<dbReference type="GO" id="GO:0032991">
    <property type="term" value="C:protein-containing complex"/>
    <property type="evidence" value="ECO:0007669"/>
    <property type="project" value="UniProtKB-ARBA"/>
</dbReference>
<protein>
    <submittedName>
        <fullName evidence="1">Tetratricopeptide repeat domain protein</fullName>
    </submittedName>
</protein>
<comment type="caution">
    <text evidence="1">The sequence shown here is derived from an EMBL/GenBank/DDBJ whole genome shotgun (WGS) entry which is preliminary data.</text>
</comment>
<sequence>PPRAAQSFAPVSNPSALLAAVRQAGAHDNSVLQVHPLRSAGVSALVARAHAAATQDDYAGAAKLLDRALEFEPHAPDLLQARAEMALAQGDWTLAQQLAQQALQHGPRFGALCARGWQTLAEVARVQRDAATQAQAEQRVAACRKSDPPPE</sequence>
<dbReference type="Gene3D" id="1.25.40.10">
    <property type="entry name" value="Tetratricopeptide repeat domain"/>
    <property type="match status" value="1"/>
</dbReference>
<dbReference type="Pfam" id="PF09295">
    <property type="entry name" value="ChAPs"/>
    <property type="match status" value="1"/>
</dbReference>
<dbReference type="InterPro" id="IPR019734">
    <property type="entry name" value="TPR_rpt"/>
</dbReference>
<dbReference type="GO" id="GO:0012505">
    <property type="term" value="C:endomembrane system"/>
    <property type="evidence" value="ECO:0007669"/>
    <property type="project" value="UniProtKB-ARBA"/>
</dbReference>
<dbReference type="EMBL" id="AUZX01003871">
    <property type="protein sequence ID" value="EQD72714.1"/>
    <property type="molecule type" value="Genomic_DNA"/>
</dbReference>
<dbReference type="InterPro" id="IPR011990">
    <property type="entry name" value="TPR-like_helical_dom_sf"/>
</dbReference>
<feature type="non-terminal residue" evidence="1">
    <location>
        <position position="1"/>
    </location>
</feature>
<dbReference type="GO" id="GO:0016192">
    <property type="term" value="P:vesicle-mediated transport"/>
    <property type="evidence" value="ECO:0007669"/>
    <property type="project" value="UniProtKB-ARBA"/>
</dbReference>
<dbReference type="AlphaFoldDB" id="T1CUR4"/>
<evidence type="ECO:0000313" key="1">
    <source>
        <dbReference type="EMBL" id="EQD72714.1"/>
    </source>
</evidence>
<organism evidence="1">
    <name type="scientific">mine drainage metagenome</name>
    <dbReference type="NCBI Taxonomy" id="410659"/>
    <lineage>
        <taxon>unclassified sequences</taxon>
        <taxon>metagenomes</taxon>
        <taxon>ecological metagenomes</taxon>
    </lineage>
</organism>
<dbReference type="GO" id="GO:0005737">
    <property type="term" value="C:cytoplasm"/>
    <property type="evidence" value="ECO:0007669"/>
    <property type="project" value="UniProtKB-ARBA"/>
</dbReference>
<reference evidence="1" key="1">
    <citation type="submission" date="2013-08" db="EMBL/GenBank/DDBJ databases">
        <authorList>
            <person name="Mendez C."/>
            <person name="Richter M."/>
            <person name="Ferrer M."/>
            <person name="Sanchez J."/>
        </authorList>
    </citation>
    <scope>NUCLEOTIDE SEQUENCE</scope>
</reference>
<gene>
    <name evidence="1" type="ORF">B1A_05317</name>
</gene>
<dbReference type="SUPFAM" id="SSF48452">
    <property type="entry name" value="TPR-like"/>
    <property type="match status" value="1"/>
</dbReference>